<evidence type="ECO:0000313" key="21">
    <source>
        <dbReference type="EMBL" id="RHJ15549.1"/>
    </source>
</evidence>
<evidence type="ECO:0000313" key="14">
    <source>
        <dbReference type="EMBL" id="NSI64368.1"/>
    </source>
</evidence>
<accession>A0A2N5NUZ6</accession>
<evidence type="ECO:0000313" key="19">
    <source>
        <dbReference type="EMBL" id="RHG20807.1"/>
    </source>
</evidence>
<feature type="transmembrane region" description="Helical" evidence="6">
    <location>
        <begin position="63"/>
        <end position="86"/>
    </location>
</feature>
<reference evidence="23 24" key="1">
    <citation type="submission" date="2018-08" db="EMBL/GenBank/DDBJ databases">
        <title>A genome reference for cultivated species of the human gut microbiota.</title>
        <authorList>
            <person name="Zou Y."/>
            <person name="Xue W."/>
            <person name="Luo G."/>
        </authorList>
    </citation>
    <scope>NUCLEOTIDE SEQUENCE [LARGE SCALE GENOMIC DNA]</scope>
    <source>
        <strain evidence="17 24">AF19-16AC</strain>
        <strain evidence="16 30">AF27-4BH</strain>
        <strain evidence="22 28">AF33-12</strain>
        <strain evidence="21 26">AM12-54</strain>
        <strain evidence="20 25">AM21-18</strain>
        <strain evidence="19 29">AM22-7AC</strain>
        <strain evidence="18 27">AM32-6</strain>
        <strain evidence="15 23">TF01-20-2</strain>
    </source>
</reference>
<keyword evidence="5 6" id="KW-0472">Membrane</keyword>
<evidence type="ECO:0000313" key="9">
    <source>
        <dbReference type="EMBL" id="MDB8685814.1"/>
    </source>
</evidence>
<evidence type="ECO:0000313" key="8">
    <source>
        <dbReference type="EMBL" id="MCB5618468.1"/>
    </source>
</evidence>
<evidence type="ECO:0000256" key="1">
    <source>
        <dbReference type="ARBA" id="ARBA00004651"/>
    </source>
</evidence>
<evidence type="ECO:0000313" key="27">
    <source>
        <dbReference type="Proteomes" id="UP000284472"/>
    </source>
</evidence>
<dbReference type="EMBL" id="JAPZEG010000004">
    <property type="protein sequence ID" value="MDE1202853.1"/>
    <property type="molecule type" value="Genomic_DNA"/>
</dbReference>
<evidence type="ECO:0000313" key="29">
    <source>
        <dbReference type="Proteomes" id="UP000285697"/>
    </source>
</evidence>
<dbReference type="Proteomes" id="UP000283834">
    <property type="component" value="Unassembled WGS sequence"/>
</dbReference>
<dbReference type="InterPro" id="IPR012809">
    <property type="entry name" value="ECF_CbiQ"/>
</dbReference>
<feature type="transmembrane region" description="Helical" evidence="6">
    <location>
        <begin position="145"/>
        <end position="166"/>
    </location>
</feature>
<evidence type="ECO:0000313" key="13">
    <source>
        <dbReference type="EMBL" id="NSI57314.1"/>
    </source>
</evidence>
<evidence type="ECO:0000313" key="12">
    <source>
        <dbReference type="EMBL" id="NSI19253.1"/>
    </source>
</evidence>
<dbReference type="InterPro" id="IPR052770">
    <property type="entry name" value="Cobalt_transport_CbiQ"/>
</dbReference>
<dbReference type="Proteomes" id="UP001212160">
    <property type="component" value="Unassembled WGS sequence"/>
</dbReference>
<dbReference type="Proteomes" id="UP000285697">
    <property type="component" value="Unassembled WGS sequence"/>
</dbReference>
<reference evidence="12" key="3">
    <citation type="submission" date="2020-02" db="EMBL/GenBank/DDBJ databases">
        <authorList>
            <person name="Littmann E."/>
            <person name="Sorbara M."/>
        </authorList>
    </citation>
    <scope>NUCLEOTIDE SEQUENCE</scope>
    <source>
        <strain evidence="14">MSK.11.9</strain>
        <strain evidence="13">MSK.15.32</strain>
        <strain evidence="12">MSK.22.53</strain>
    </source>
</reference>
<evidence type="ECO:0000256" key="6">
    <source>
        <dbReference type="SAM" id="Phobius"/>
    </source>
</evidence>
<dbReference type="PANTHER" id="PTHR43723:SF1">
    <property type="entry name" value="COBALT TRANSPORT PROTEIN CBIQ"/>
    <property type="match status" value="1"/>
</dbReference>
<evidence type="ECO:0000256" key="5">
    <source>
        <dbReference type="ARBA" id="ARBA00023136"/>
    </source>
</evidence>
<dbReference type="EMBL" id="JAQMLA010000007">
    <property type="protein sequence ID" value="MDB8685814.1"/>
    <property type="molecule type" value="Genomic_DNA"/>
</dbReference>
<gene>
    <name evidence="8" type="primary">cbiQ</name>
    <name evidence="21" type="ORF">DW142_02415</name>
    <name evidence="20" type="ORF">DW243_02435</name>
    <name evidence="19" type="ORF">DW270_05380</name>
    <name evidence="18" type="ORF">DW812_05240</name>
    <name evidence="17" type="ORF">DWX36_04855</name>
    <name evidence="16" type="ORF">DWY88_01755</name>
    <name evidence="22" type="ORF">DWZ50_11580</name>
    <name evidence="15" type="ORF">DXC31_04785</name>
    <name evidence="12" type="ORF">G4958_07830</name>
    <name evidence="14" type="ORF">G4981_03585</name>
    <name evidence="13" type="ORF">G4993_02725</name>
    <name evidence="8" type="ORF">LIQ08_04730</name>
    <name evidence="7" type="ORF">LIQ10_00825</name>
    <name evidence="11" type="ORF">O4N78_04555</name>
    <name evidence="10" type="ORF">PNU63_07820</name>
    <name evidence="9" type="ORF">PNW85_03855</name>
</gene>
<dbReference type="EMBL" id="QRWQ01000003">
    <property type="protein sequence ID" value="RGT40547.1"/>
    <property type="molecule type" value="Genomic_DNA"/>
</dbReference>
<evidence type="ECO:0000313" key="23">
    <source>
        <dbReference type="Proteomes" id="UP000260808"/>
    </source>
</evidence>
<evidence type="ECO:0000313" key="30">
    <source>
        <dbReference type="Proteomes" id="UP000286137"/>
    </source>
</evidence>
<dbReference type="Proteomes" id="UP001211731">
    <property type="component" value="Unassembled WGS sequence"/>
</dbReference>
<dbReference type="Proteomes" id="UP001297422">
    <property type="component" value="Unassembled WGS sequence"/>
</dbReference>
<dbReference type="EMBL" id="JAQMLR010000006">
    <property type="protein sequence ID" value="MDB8738681.1"/>
    <property type="molecule type" value="Genomic_DNA"/>
</dbReference>
<dbReference type="EMBL" id="JAAIRV010000003">
    <property type="protein sequence ID" value="NSI57314.1"/>
    <property type="molecule type" value="Genomic_DNA"/>
</dbReference>
<reference evidence="11" key="5">
    <citation type="submission" date="2022-12" db="EMBL/GenBank/DDBJ databases">
        <title>Genome of R. gnavus strain RSHDN_120.</title>
        <authorList>
            <person name="Abdugheni R."/>
        </authorList>
    </citation>
    <scope>NUCLEOTIDE SEQUENCE</scope>
    <source>
        <strain evidence="11">RSHDN_120</strain>
    </source>
</reference>
<evidence type="ECO:0000313" key="31">
    <source>
        <dbReference type="Proteomes" id="UP001297370"/>
    </source>
</evidence>
<evidence type="ECO:0000313" key="17">
    <source>
        <dbReference type="EMBL" id="RGT40547.1"/>
    </source>
</evidence>
<dbReference type="Proteomes" id="UP001296581">
    <property type="component" value="Unassembled WGS sequence"/>
</dbReference>
<evidence type="ECO:0000256" key="4">
    <source>
        <dbReference type="ARBA" id="ARBA00022989"/>
    </source>
</evidence>
<dbReference type="EMBL" id="QRIA01000005">
    <property type="protein sequence ID" value="RHG20807.1"/>
    <property type="molecule type" value="Genomic_DNA"/>
</dbReference>
<reference evidence="8" key="4">
    <citation type="submission" date="2021-10" db="EMBL/GenBank/DDBJ databases">
        <title>Collection of gut derived symbiotic bacterial strains cultured from healthy donors.</title>
        <authorList>
            <person name="Lin H."/>
            <person name="Littmann E."/>
            <person name="Claire K."/>
            <person name="Pamer E."/>
        </authorList>
    </citation>
    <scope>NUCLEOTIDE SEQUENCE</scope>
    <source>
        <strain evidence="8">MSK.23.18</strain>
        <strain evidence="7">MSK.23.4</strain>
    </source>
</reference>
<dbReference type="EMBL" id="QRTJ01000002">
    <property type="protein sequence ID" value="RGQ70896.1"/>
    <property type="molecule type" value="Genomic_DNA"/>
</dbReference>
<dbReference type="PANTHER" id="PTHR43723">
    <property type="entry name" value="COBALT TRANSPORT PROTEIN CBIQ"/>
    <property type="match status" value="1"/>
</dbReference>
<dbReference type="AlphaFoldDB" id="A0A2N5NUZ6"/>
<dbReference type="EMBL" id="QRLN01000002">
    <property type="protein sequence ID" value="RHJ15549.1"/>
    <property type="molecule type" value="Genomic_DNA"/>
</dbReference>
<evidence type="ECO:0000313" key="26">
    <source>
        <dbReference type="Proteomes" id="UP000283992"/>
    </source>
</evidence>
<dbReference type="EMBL" id="QSSX01000008">
    <property type="protein sequence ID" value="RGM24161.1"/>
    <property type="molecule type" value="Genomic_DNA"/>
</dbReference>
<comment type="subcellular location">
    <subcellularLocation>
        <location evidence="1">Cell membrane</location>
        <topology evidence="1">Multi-pass membrane protein</topology>
    </subcellularLocation>
</comment>
<evidence type="ECO:0000313" key="10">
    <source>
        <dbReference type="EMBL" id="MDB8738681.1"/>
    </source>
</evidence>
<evidence type="ECO:0000313" key="18">
    <source>
        <dbReference type="EMBL" id="RHD07784.1"/>
    </source>
</evidence>
<proteinExistence type="predicted"/>
<dbReference type="Proteomes" id="UP001297370">
    <property type="component" value="Unassembled WGS sequence"/>
</dbReference>
<feature type="transmembrane region" description="Helical" evidence="6">
    <location>
        <begin position="116"/>
        <end position="133"/>
    </location>
</feature>
<dbReference type="Proteomes" id="UP000284472">
    <property type="component" value="Unassembled WGS sequence"/>
</dbReference>
<evidence type="ECO:0000313" key="15">
    <source>
        <dbReference type="EMBL" id="RGM24161.1"/>
    </source>
</evidence>
<dbReference type="EMBL" id="QSIR01000005">
    <property type="protein sequence ID" value="RHD07784.1"/>
    <property type="molecule type" value="Genomic_DNA"/>
</dbReference>
<name>A0A2N5NUZ6_MEDGN</name>
<dbReference type="RefSeq" id="WP_004844318.1">
    <property type="nucleotide sequence ID" value="NZ_AP031447.1"/>
</dbReference>
<evidence type="ECO:0000313" key="28">
    <source>
        <dbReference type="Proteomes" id="UP000285610"/>
    </source>
</evidence>
<reference evidence="9" key="6">
    <citation type="submission" date="2023-01" db="EMBL/GenBank/DDBJ databases">
        <title>Human gut microbiome strain richness.</title>
        <authorList>
            <person name="Chen-Liaw A."/>
        </authorList>
    </citation>
    <scope>NUCLEOTIDE SEQUENCE</scope>
    <source>
        <strain evidence="10">1001217st1_A9_1001217B_191108</strain>
        <strain evidence="9">RTP21484st1_H11_RTP21484_190118</strain>
    </source>
</reference>
<evidence type="ECO:0000313" key="11">
    <source>
        <dbReference type="EMBL" id="MDE1202853.1"/>
    </source>
</evidence>
<dbReference type="NCBIfam" id="TIGR02454">
    <property type="entry name" value="ECF_T_CbiQ"/>
    <property type="match status" value="1"/>
</dbReference>
<dbReference type="EMBL" id="QRQE01000028">
    <property type="protein sequence ID" value="RHM74286.1"/>
    <property type="molecule type" value="Genomic_DNA"/>
</dbReference>
<dbReference type="EMBL" id="JAJBNC010000001">
    <property type="protein sequence ID" value="MCB5492287.1"/>
    <property type="molecule type" value="Genomic_DNA"/>
</dbReference>
<dbReference type="GeneID" id="57433077"/>
<dbReference type="Proteomes" id="UP001296643">
    <property type="component" value="Unassembled WGS sequence"/>
</dbReference>
<evidence type="ECO:0000313" key="7">
    <source>
        <dbReference type="EMBL" id="MCB5492287.1"/>
    </source>
</evidence>
<keyword evidence="3 6" id="KW-0812">Transmembrane</keyword>
<dbReference type="Proteomes" id="UP000260808">
    <property type="component" value="Unassembled WGS sequence"/>
</dbReference>
<evidence type="ECO:0000313" key="22">
    <source>
        <dbReference type="EMBL" id="RHM74286.1"/>
    </source>
</evidence>
<dbReference type="GO" id="GO:0006824">
    <property type="term" value="P:cobalt ion transport"/>
    <property type="evidence" value="ECO:0007669"/>
    <property type="project" value="InterPro"/>
</dbReference>
<keyword evidence="4 6" id="KW-1133">Transmembrane helix</keyword>
<evidence type="ECO:0000313" key="16">
    <source>
        <dbReference type="EMBL" id="RGQ70896.1"/>
    </source>
</evidence>
<evidence type="ECO:0000313" key="20">
    <source>
        <dbReference type="EMBL" id="RHG87882.1"/>
    </source>
</evidence>
<dbReference type="EMBL" id="QRIS01000003">
    <property type="protein sequence ID" value="RHG87882.1"/>
    <property type="molecule type" value="Genomic_DNA"/>
</dbReference>
<dbReference type="EMBL" id="JAJBOM010000004">
    <property type="protein sequence ID" value="MCB5618468.1"/>
    <property type="molecule type" value="Genomic_DNA"/>
</dbReference>
<dbReference type="STRING" id="33038.GCA_900067245_03015"/>
<dbReference type="EMBL" id="JAAIRY010000003">
    <property type="protein sequence ID" value="NSI64368.1"/>
    <property type="molecule type" value="Genomic_DNA"/>
</dbReference>
<dbReference type="GO" id="GO:0043190">
    <property type="term" value="C:ATP-binding cassette (ABC) transporter complex"/>
    <property type="evidence" value="ECO:0007669"/>
    <property type="project" value="InterPro"/>
</dbReference>
<dbReference type="CDD" id="cd16914">
    <property type="entry name" value="EcfT"/>
    <property type="match status" value="1"/>
</dbReference>
<keyword evidence="2" id="KW-1003">Cell membrane</keyword>
<dbReference type="Proteomes" id="UP000285610">
    <property type="component" value="Unassembled WGS sequence"/>
</dbReference>
<dbReference type="EMBL" id="JAAIRM010000011">
    <property type="protein sequence ID" value="NSI19253.1"/>
    <property type="molecule type" value="Genomic_DNA"/>
</dbReference>
<dbReference type="Proteomes" id="UP001149331">
    <property type="component" value="Unassembled WGS sequence"/>
</dbReference>
<sequence>MIIIDKLSYSSGLADVSPEEKFAYAVLTLLVCVVSRSVTAAVIVLAVNGILNVKKGRVPFHLYLKYLMVPLIFLLLSTLAILVNVSKEPLDAYAIPVGQYYVTSSWMGLKKGGQMILTALASVSSLYVLSFNTPMTEILDVLKRLHFPGLFIELMLLTYRFIFILMEGASAIMTAQKARLGNRDLKTSIQSFGQMASVVFVRALKQSDALYNAMESRCYDGEIRVLSGEYEKNKSNFRKIAVFEAVLILLAVWGRIV</sequence>
<organism evidence="8 31">
    <name type="scientific">Mediterraneibacter gnavus</name>
    <name type="common">Ruminococcus gnavus</name>
    <dbReference type="NCBI Taxonomy" id="33038"/>
    <lineage>
        <taxon>Bacteria</taxon>
        <taxon>Bacillati</taxon>
        <taxon>Bacillota</taxon>
        <taxon>Clostridia</taxon>
        <taxon>Lachnospirales</taxon>
        <taxon>Lachnospiraceae</taxon>
        <taxon>Mediterraneibacter</taxon>
    </lineage>
</organism>
<comment type="caution">
    <text evidence="8">The sequence shown here is derived from an EMBL/GenBank/DDBJ whole genome shotgun (WGS) entry which is preliminary data.</text>
</comment>
<dbReference type="InterPro" id="IPR003339">
    <property type="entry name" value="ABC/ECF_trnsptr_transmembrane"/>
</dbReference>
<dbReference type="Proteomes" id="UP000283992">
    <property type="component" value="Unassembled WGS sequence"/>
</dbReference>
<protein>
    <submittedName>
        <fullName evidence="8">Cobalt ECF transporter T component CbiQ</fullName>
    </submittedName>
</protein>
<evidence type="ECO:0000313" key="25">
    <source>
        <dbReference type="Proteomes" id="UP000283981"/>
    </source>
</evidence>
<evidence type="ECO:0000256" key="3">
    <source>
        <dbReference type="ARBA" id="ARBA00022692"/>
    </source>
</evidence>
<reference evidence="12" key="2">
    <citation type="journal article" date="2020" name="Cell Host Microbe">
        <title>Functional and Genomic Variation between Human-Derived Isolates of Lachnospiraceae Reveals Inter- and Intra-Species Diversity.</title>
        <authorList>
            <person name="Sorbara M.T."/>
            <person name="Littmann E.R."/>
            <person name="Fontana E."/>
            <person name="Moody T.U."/>
            <person name="Kohout C.E."/>
            <person name="Gjonbalaj M."/>
            <person name="Eaton V."/>
            <person name="Seok R."/>
            <person name="Leiner I.M."/>
            <person name="Pamer E.G."/>
        </authorList>
    </citation>
    <scope>NUCLEOTIDE SEQUENCE</scope>
    <source>
        <strain evidence="14">MSK.11.9</strain>
        <strain evidence="13">MSK.15.32</strain>
        <strain evidence="12">MSK.22.53</strain>
    </source>
</reference>
<feature type="transmembrane region" description="Helical" evidence="6">
    <location>
        <begin position="22"/>
        <end position="51"/>
    </location>
</feature>
<evidence type="ECO:0000313" key="24">
    <source>
        <dbReference type="Proteomes" id="UP000283834"/>
    </source>
</evidence>
<dbReference type="Proteomes" id="UP000286137">
    <property type="component" value="Unassembled WGS sequence"/>
</dbReference>
<evidence type="ECO:0000256" key="2">
    <source>
        <dbReference type="ARBA" id="ARBA00022475"/>
    </source>
</evidence>
<feature type="transmembrane region" description="Helical" evidence="6">
    <location>
        <begin position="92"/>
        <end position="109"/>
    </location>
</feature>
<dbReference type="Proteomes" id="UP000283981">
    <property type="component" value="Unassembled WGS sequence"/>
</dbReference>
<dbReference type="Pfam" id="PF02361">
    <property type="entry name" value="CbiQ"/>
    <property type="match status" value="1"/>
</dbReference>
<dbReference type="Proteomes" id="UP001296580">
    <property type="component" value="Unassembled WGS sequence"/>
</dbReference>